<reference evidence="2" key="1">
    <citation type="submission" date="2020-05" db="EMBL/GenBank/DDBJ databases">
        <authorList>
            <person name="Chiriac C."/>
            <person name="Salcher M."/>
            <person name="Ghai R."/>
            <person name="Kavagutti S V."/>
        </authorList>
    </citation>
    <scope>NUCLEOTIDE SEQUENCE</scope>
</reference>
<feature type="domain" description="5-hmdU DNA kinase helical" evidence="1">
    <location>
        <begin position="14"/>
        <end position="280"/>
    </location>
</feature>
<accession>A0A6J5RBA5</accession>
<proteinExistence type="predicted"/>
<dbReference type="InterPro" id="IPR040684">
    <property type="entry name" value="HMUDK_hel"/>
</dbReference>
<name>A0A6J5RBA5_9CAUD</name>
<evidence type="ECO:0000259" key="1">
    <source>
        <dbReference type="Pfam" id="PF18723"/>
    </source>
</evidence>
<protein>
    <recommendedName>
        <fullName evidence="1">5-hmdU DNA kinase helical domain-containing protein</fullName>
    </recommendedName>
</protein>
<dbReference type="Pfam" id="PF18723">
    <property type="entry name" value="HMUDK_hel"/>
    <property type="match status" value="1"/>
</dbReference>
<gene>
    <name evidence="2" type="ORF">UFOVP1196_15</name>
</gene>
<evidence type="ECO:0000313" key="2">
    <source>
        <dbReference type="EMBL" id="CAB4189835.1"/>
    </source>
</evidence>
<sequence>MAAGVILHTAPESLFWYWIAERHAIYLRRQAGLPKPWTSDPILRDYKFTNPFRENDRGTVWLRENFLEPHKHDDLGLLAFNICWYRMFNWTGTGAYLGWQTGWDEQDIITRLGHRLTLGEQVFTGAHIVRSAFGQPKIDSIVRVCGDLYHMCVAAGALVTCCREEKSLETVFKGLMQVQYVGPFMAYEMVTDMRHTELLGDASDIMTWANPGPGAMRGLQRLQMPPTVDSMRLLLANGEEKLWAQIPEPFLSAEYPLLEMRDIEHSLCEFDKWCRVKFGEGKPRGRYNGAA</sequence>
<organism evidence="2">
    <name type="scientific">uncultured Caudovirales phage</name>
    <dbReference type="NCBI Taxonomy" id="2100421"/>
    <lineage>
        <taxon>Viruses</taxon>
        <taxon>Duplodnaviria</taxon>
        <taxon>Heunggongvirae</taxon>
        <taxon>Uroviricota</taxon>
        <taxon>Caudoviricetes</taxon>
        <taxon>Peduoviridae</taxon>
        <taxon>Maltschvirus</taxon>
        <taxon>Maltschvirus maltsch</taxon>
    </lineage>
</organism>
<dbReference type="EMBL" id="LR797148">
    <property type="protein sequence ID" value="CAB4189835.1"/>
    <property type="molecule type" value="Genomic_DNA"/>
</dbReference>